<dbReference type="EMBL" id="CM000951">
    <property type="protein sequence ID" value="EFH28202.1"/>
    <property type="molecule type" value="Genomic_DNA"/>
</dbReference>
<proteinExistence type="predicted"/>
<protein>
    <submittedName>
        <fullName evidence="2">Uncharacterized protein</fullName>
    </submittedName>
</protein>
<evidence type="ECO:0000256" key="1">
    <source>
        <dbReference type="SAM" id="MobiDB-lite"/>
    </source>
</evidence>
<dbReference type="Proteomes" id="UP000002785">
    <property type="component" value="Chromosome"/>
</dbReference>
<feature type="region of interest" description="Disordered" evidence="1">
    <location>
        <begin position="1"/>
        <end position="58"/>
    </location>
</feature>
<evidence type="ECO:0000313" key="2">
    <source>
        <dbReference type="EMBL" id="EFH28202.1"/>
    </source>
</evidence>
<keyword evidence="3" id="KW-1185">Reference proteome</keyword>
<name>D6XBS1_STRX2</name>
<feature type="compositionally biased region" description="Basic residues" evidence="1">
    <location>
        <begin position="1"/>
        <end position="11"/>
    </location>
</feature>
<sequence length="96" mass="10378">MPALLPRKKRVTSVSGQVKRFDCPGGKGRRLEQRAEPRKLRRQSRVDPGFGSAHGQTAPLSPQRAVVVLTLVPLLTICPCGQKHFPTGVLSGALRG</sequence>
<gene>
    <name evidence="2" type="ORF">SSEG_10406</name>
</gene>
<dbReference type="HOGENOM" id="CLU_2358581_0_0_11"/>
<organism evidence="2 3">
    <name type="scientific">Streptomyces sviceus (strain ATCC 29083 / DSM 924 / JCM 4929 / NBRC 13980 / NCIMB 11184 / NRRL 5439 / UC 5370)</name>
    <dbReference type="NCBI Taxonomy" id="463191"/>
    <lineage>
        <taxon>Bacteria</taxon>
        <taxon>Bacillati</taxon>
        <taxon>Actinomycetota</taxon>
        <taxon>Actinomycetes</taxon>
        <taxon>Kitasatosporales</taxon>
        <taxon>Streptomycetaceae</taxon>
        <taxon>Streptomyces</taxon>
    </lineage>
</organism>
<feature type="compositionally biased region" description="Basic and acidic residues" evidence="1">
    <location>
        <begin position="29"/>
        <end position="38"/>
    </location>
</feature>
<evidence type="ECO:0000313" key="3">
    <source>
        <dbReference type="Proteomes" id="UP000002785"/>
    </source>
</evidence>
<accession>D6XBS1</accession>
<reference evidence="2" key="1">
    <citation type="submission" date="2009-10" db="EMBL/GenBank/DDBJ databases">
        <title>The genome sequence of Streptomyces sviceus strain ATCC 29083.</title>
        <authorList>
            <consortium name="The Broad Institute Genome Sequencing Platform"/>
            <consortium name="Broad Institute Microbial Sequencing Center"/>
            <person name="Fischbach M."/>
            <person name="Godfrey P."/>
            <person name="Ward D."/>
            <person name="Young S."/>
            <person name="Zeng Q."/>
            <person name="Koehrsen M."/>
            <person name="Alvarado L."/>
            <person name="Berlin A.M."/>
            <person name="Bochicchio J."/>
            <person name="Borenstein D."/>
            <person name="Chapman S.B."/>
            <person name="Chen Z."/>
            <person name="Engels R."/>
            <person name="Freedman E."/>
            <person name="Gellesch M."/>
            <person name="Goldberg J."/>
            <person name="Griggs A."/>
            <person name="Gujja S."/>
            <person name="Heilman E.R."/>
            <person name="Heiman D.I."/>
            <person name="Hepburn T.A."/>
            <person name="Howarth C."/>
            <person name="Jen D."/>
            <person name="Larson L."/>
            <person name="Lewis B."/>
            <person name="Mehta T."/>
            <person name="Park D."/>
            <person name="Pearson M."/>
            <person name="Richards J."/>
            <person name="Roberts A."/>
            <person name="Saif S."/>
            <person name="Shea T.D."/>
            <person name="Shenoy N."/>
            <person name="Sisk P."/>
            <person name="Stolte C."/>
            <person name="Sykes S.N."/>
            <person name="Thomson T."/>
            <person name="Walk T."/>
            <person name="White J."/>
            <person name="Yandava C."/>
            <person name="Straight P."/>
            <person name="Clardy J."/>
            <person name="Hung D."/>
            <person name="Kolter R."/>
            <person name="Mekalanos J."/>
            <person name="Walker S."/>
            <person name="Walsh C.T."/>
            <person name="Wieland-Brown L.C."/>
            <person name="Haas B."/>
            <person name="Nusbaum C."/>
            <person name="Birren B."/>
        </authorList>
    </citation>
    <scope>NUCLEOTIDE SEQUENCE [LARGE SCALE GENOMIC DNA]</scope>
    <source>
        <strain evidence="2">ATCC 29083</strain>
    </source>
</reference>
<dbReference type="AlphaFoldDB" id="D6XBS1"/>